<accession>A0A2Z5PD63</accession>
<proteinExistence type="predicted"/>
<reference evidence="1 2" key="1">
    <citation type="submission" date="2009-06" db="EMBL/GenBank/DDBJ databases">
        <title>Molecular Evidence for Microbiologically Influenced Corrosion from genome of Methanogen.</title>
        <authorList>
            <person name="Ito N."/>
            <person name="Tsurumaru H."/>
            <person name="Shimizu A."/>
            <person name="Harada T."/>
            <person name="Hosoyama A."/>
            <person name="Horikawa H."/>
            <person name="Wakai S."/>
            <person name="Sasaki K."/>
            <person name="Nishijima K."/>
            <person name="Ataku H."/>
            <person name="Yamazaki J."/>
            <person name="Mise M."/>
            <person name="Yamazaki S."/>
            <person name="Tanikawa S."/>
            <person name="Harayama S."/>
            <person name="Fujita N."/>
        </authorList>
    </citation>
    <scope>NUCLEOTIDE SEQUENCE [LARGE SCALE GENOMIC DNA]</scope>
    <source>
        <strain evidence="2">KA1 ( NBRC 102054)</strain>
    </source>
</reference>
<dbReference type="KEGG" id="mmak:MMKA1_07950"/>
<sequence length="135" mass="16181">MQDLKVEKIIPYNIYFSISECKQLIDESYLVIDRGLPREYYYDDIKASEIVESILLPRVLGEVIYLHEEDSVYYSSIDGKQRILSMIRFINNEFPLTELKKLKELNGKYFRDLDSQLQRKYEKWGIWAILLKKES</sequence>
<dbReference type="GeneID" id="37875273"/>
<dbReference type="PANTHER" id="PTHR39639">
    <property type="entry name" value="CHROMOSOME 16, WHOLE GENOME SHOTGUN SEQUENCE"/>
    <property type="match status" value="1"/>
</dbReference>
<organism evidence="1 2">
    <name type="scientific">Methanococcus maripaludis KA1</name>
    <dbReference type="NCBI Taxonomy" id="637914"/>
    <lineage>
        <taxon>Archaea</taxon>
        <taxon>Methanobacteriati</taxon>
        <taxon>Methanobacteriota</taxon>
        <taxon>Methanomada group</taxon>
        <taxon>Methanococci</taxon>
        <taxon>Methanococcales</taxon>
        <taxon>Methanococcaceae</taxon>
        <taxon>Methanococcus</taxon>
    </lineage>
</organism>
<evidence type="ECO:0000313" key="2">
    <source>
        <dbReference type="Proteomes" id="UP000264208"/>
    </source>
</evidence>
<evidence type="ECO:0000313" key="1">
    <source>
        <dbReference type="EMBL" id="BAP60912.1"/>
    </source>
</evidence>
<evidence type="ECO:0008006" key="3">
    <source>
        <dbReference type="Google" id="ProtNLM"/>
    </source>
</evidence>
<name>A0A2Z5PD63_METMI</name>
<dbReference type="RefSeq" id="WP_011868398.1">
    <property type="nucleotide sequence ID" value="NZ_AP011526.1"/>
</dbReference>
<protein>
    <recommendedName>
        <fullName evidence="3">DUF262 domain-containing protein</fullName>
    </recommendedName>
</protein>
<gene>
    <name evidence="1" type="ORF">MMKA1_07950</name>
</gene>
<dbReference type="PANTHER" id="PTHR39639:SF1">
    <property type="entry name" value="DUF262 DOMAIN-CONTAINING PROTEIN"/>
    <property type="match status" value="1"/>
</dbReference>
<dbReference type="AlphaFoldDB" id="A0A2Z5PD63"/>
<dbReference type="EMBL" id="AP011526">
    <property type="protein sequence ID" value="BAP60912.1"/>
    <property type="molecule type" value="Genomic_DNA"/>
</dbReference>
<dbReference type="Proteomes" id="UP000264208">
    <property type="component" value="Chromosome"/>
</dbReference>